<reference evidence="1 2" key="1">
    <citation type="submission" date="2016-10" db="EMBL/GenBank/DDBJ databases">
        <authorList>
            <person name="de Groot N.N."/>
        </authorList>
    </citation>
    <scope>NUCLEOTIDE SEQUENCE [LARGE SCALE GENOMIC DNA]</scope>
    <source>
        <strain evidence="1 2">CGMCC 1.7727</strain>
    </source>
</reference>
<accession>A0A1H9U7U6</accession>
<dbReference type="InterPro" id="IPR008930">
    <property type="entry name" value="Terpenoid_cyclase/PrenylTrfase"/>
</dbReference>
<evidence type="ECO:0000313" key="1">
    <source>
        <dbReference type="EMBL" id="SES05546.1"/>
    </source>
</evidence>
<organism evidence="1 2">
    <name type="scientific">Gracilibacillus ureilyticus</name>
    <dbReference type="NCBI Taxonomy" id="531814"/>
    <lineage>
        <taxon>Bacteria</taxon>
        <taxon>Bacillati</taxon>
        <taxon>Bacillota</taxon>
        <taxon>Bacilli</taxon>
        <taxon>Bacillales</taxon>
        <taxon>Bacillaceae</taxon>
        <taxon>Gracilibacillus</taxon>
    </lineage>
</organism>
<evidence type="ECO:0000313" key="2">
    <source>
        <dbReference type="Proteomes" id="UP000199687"/>
    </source>
</evidence>
<dbReference type="AlphaFoldDB" id="A0A1H9U7U6"/>
<dbReference type="STRING" id="531814.SAMN04487944_11678"/>
<protein>
    <recommendedName>
        <fullName evidence="3">Heparinase II/III-like protein</fullName>
    </recommendedName>
</protein>
<sequence length="580" mass="66486">MSKGEGLQLNGYNSLLVKNDEMTMMHFEHQVKDKGSRYFGGIINQNTGIPSPSHTGTGSVIGSWVCSYVNKDSAYFENEELAERIEMALDYMLNKQHNDGTISPGWTNYHSPPDTAFIVTGFAQIYSLLKKNKKESFADKVALFLKRTIPAMLTGGCHTPNHRWVLASALAHLYNIFGNLELKQRAEEWLLEGMDMTEDGEWTERSNGIYNSVSNICLYHTASLLGKTELYGYIRKNLDMMMYLVHPDGEVVTDYSGRQDLGNRFDLSPYHLIYRLMAYKDTNPQYMSMADLALENMEDTGPVNNHMMLGYLYFPFIKEENIDRAELPKEYEVFINEKYQVKENMNKMEAVGHYSRIEHSSMHTSFGAQTVRYRNKDISATIMGMNSSIFSLRHGKIKLLGTQIYTSFSPGVVEFDSIKKIDGGYRLSAVLEKGYTGPLPPLDNSKPNNTSIWYLLPHQLRESTHKQTFHIWVDILRKEKDWSIHIQTDELEDVFTQVVFVFDENIASKGEGIENLNEGNYFWKEGKLDIQQEKNKMTLLAGEYEHWQKSLGNKNTGNNLAFYRVNLLSPIDKKFSISIS</sequence>
<proteinExistence type="predicted"/>
<keyword evidence="2" id="KW-1185">Reference proteome</keyword>
<name>A0A1H9U7U6_9BACI</name>
<evidence type="ECO:0008006" key="3">
    <source>
        <dbReference type="Google" id="ProtNLM"/>
    </source>
</evidence>
<dbReference type="EMBL" id="FOGL01000016">
    <property type="protein sequence ID" value="SES05546.1"/>
    <property type="molecule type" value="Genomic_DNA"/>
</dbReference>
<dbReference type="SUPFAM" id="SSF48239">
    <property type="entry name" value="Terpenoid cyclases/Protein prenyltransferases"/>
    <property type="match status" value="1"/>
</dbReference>
<dbReference type="Proteomes" id="UP000199687">
    <property type="component" value="Unassembled WGS sequence"/>
</dbReference>
<gene>
    <name evidence="1" type="ORF">SAMN04487944_11678</name>
</gene>